<dbReference type="Proteomes" id="UP000507470">
    <property type="component" value="Unassembled WGS sequence"/>
</dbReference>
<sequence>MKSQLMDLDLNQTNVGMFEVTLKLAENYSDSTELNNPRSEAFKSFKEKVQPEIHRLCGTVCDSPEIDIVQYKSSGAAHFIIFKLTSRGSSDESTMKKRIETKIQTGTLDFSLKVSTSGLTLQKLTVFYEVSLNVKKQFTDELKKKHSGEFNAFSKQGSSGTVSSDVILEIISHGCTDEVVVRQPIKDLIAVGKLELTLKTSATDFSFKTNGYNVLPSKDDISDGAKIAIIKHYRNELAHASDAKMDEQNFDDIWSNLENAIKHLGKGDENFMIAVNDAFTRKLDSDSEEMLIKMVQLDKQLLELDESVTQHNKQIETIVKQAKQSACVKIEISQIKEEIGKIEEQILKIRTSFQTFNNLFHRLYEKFRVQDERNVRQDEMNRNMESGIQKNIRDIQRLHPQSEASCSVCNAGAVRRLESSEHSTKQLYTDVGQRPDNSSKSPPDITGSSSQKTKFIKQYYEKLPKEYKVGYYDVMILYSSDDRSEAEKFCAHLKRDIYQNQPGKIKAVLYDGPEFEGISLSKFEHFEKGFKRCTFTFVYLIKQFVECDWSSFLAETCLMEAIYNPDKKWCFVPVYTVPIQRADFEIPIQIKPLKEIRYYNPDEFYLHCVRRLIGDKIYQRKENDKILEEKCFKFLVEKVGEDEANDQRLLNEHEDQ</sequence>
<proteinExistence type="predicted"/>
<dbReference type="Gene3D" id="3.40.50.10140">
    <property type="entry name" value="Toll/interleukin-1 receptor homology (TIR) domain"/>
    <property type="match status" value="1"/>
</dbReference>
<dbReference type="EMBL" id="CACVKT020003009">
    <property type="protein sequence ID" value="CAC5381173.1"/>
    <property type="molecule type" value="Genomic_DNA"/>
</dbReference>
<evidence type="ECO:0000313" key="4">
    <source>
        <dbReference type="Proteomes" id="UP000507470"/>
    </source>
</evidence>
<gene>
    <name evidence="3" type="ORF">MCOR_17080</name>
</gene>
<feature type="domain" description="DZIP3-like HEPN" evidence="2">
    <location>
        <begin position="202"/>
        <end position="267"/>
    </location>
</feature>
<name>A0A6J8BC45_MYTCO</name>
<feature type="region of interest" description="Disordered" evidence="1">
    <location>
        <begin position="420"/>
        <end position="450"/>
    </location>
</feature>
<dbReference type="Pfam" id="PF18738">
    <property type="entry name" value="HEPN_DZIP3"/>
    <property type="match status" value="1"/>
</dbReference>
<keyword evidence="4" id="KW-1185">Reference proteome</keyword>
<feature type="compositionally biased region" description="Polar residues" evidence="1">
    <location>
        <begin position="435"/>
        <end position="450"/>
    </location>
</feature>
<dbReference type="OrthoDB" id="6162130at2759"/>
<dbReference type="InterPro" id="IPR035897">
    <property type="entry name" value="Toll_tir_struct_dom_sf"/>
</dbReference>
<evidence type="ECO:0000256" key="1">
    <source>
        <dbReference type="SAM" id="MobiDB-lite"/>
    </source>
</evidence>
<dbReference type="InterPro" id="IPR041249">
    <property type="entry name" value="HEPN_DZIP3"/>
</dbReference>
<organism evidence="3 4">
    <name type="scientific">Mytilus coruscus</name>
    <name type="common">Sea mussel</name>
    <dbReference type="NCBI Taxonomy" id="42192"/>
    <lineage>
        <taxon>Eukaryota</taxon>
        <taxon>Metazoa</taxon>
        <taxon>Spiralia</taxon>
        <taxon>Lophotrochozoa</taxon>
        <taxon>Mollusca</taxon>
        <taxon>Bivalvia</taxon>
        <taxon>Autobranchia</taxon>
        <taxon>Pteriomorphia</taxon>
        <taxon>Mytilida</taxon>
        <taxon>Mytiloidea</taxon>
        <taxon>Mytilidae</taxon>
        <taxon>Mytilinae</taxon>
        <taxon>Mytilus</taxon>
    </lineage>
</organism>
<evidence type="ECO:0000313" key="3">
    <source>
        <dbReference type="EMBL" id="CAC5381173.1"/>
    </source>
</evidence>
<dbReference type="AlphaFoldDB" id="A0A6J8BC45"/>
<protein>
    <recommendedName>
        <fullName evidence="2">DZIP3-like HEPN domain-containing protein</fullName>
    </recommendedName>
</protein>
<evidence type="ECO:0000259" key="2">
    <source>
        <dbReference type="Pfam" id="PF18738"/>
    </source>
</evidence>
<accession>A0A6J8BC45</accession>
<reference evidence="3 4" key="1">
    <citation type="submission" date="2020-06" db="EMBL/GenBank/DDBJ databases">
        <authorList>
            <person name="Li R."/>
            <person name="Bekaert M."/>
        </authorList>
    </citation>
    <scope>NUCLEOTIDE SEQUENCE [LARGE SCALE GENOMIC DNA]</scope>
    <source>
        <strain evidence="4">wild</strain>
    </source>
</reference>